<feature type="domain" description="NAD-dependent epimerase/dehydratase" evidence="1">
    <location>
        <begin position="28"/>
        <end position="257"/>
    </location>
</feature>
<dbReference type="SUPFAM" id="SSF51735">
    <property type="entry name" value="NAD(P)-binding Rossmann-fold domains"/>
    <property type="match status" value="1"/>
</dbReference>
<dbReference type="PANTHER" id="PTHR43245:SF13">
    <property type="entry name" value="UDP-D-APIOSE_UDP-D-XYLOSE SYNTHASE 2"/>
    <property type="match status" value="1"/>
</dbReference>
<dbReference type="AlphaFoldDB" id="U3A793"/>
<dbReference type="PANTHER" id="PTHR43245">
    <property type="entry name" value="BIFUNCTIONAL POLYMYXIN RESISTANCE PROTEIN ARNA"/>
    <property type="match status" value="1"/>
</dbReference>
<dbReference type="Proteomes" id="UP000016986">
    <property type="component" value="Unassembled WGS sequence"/>
</dbReference>
<gene>
    <name evidence="2" type="ORF">MBEHAL_2309</name>
</gene>
<proteinExistence type="predicted"/>
<dbReference type="EMBL" id="BATA01000075">
    <property type="protein sequence ID" value="GAD53549.1"/>
    <property type="molecule type" value="Genomic_DNA"/>
</dbReference>
<protein>
    <submittedName>
        <fullName evidence="2">UDP-glucose 4-epimerase</fullName>
    </submittedName>
</protein>
<dbReference type="InterPro" id="IPR001509">
    <property type="entry name" value="Epimerase_deHydtase"/>
</dbReference>
<accession>U3A793</accession>
<dbReference type="Gene3D" id="3.90.25.10">
    <property type="entry name" value="UDP-galactose 4-epimerase, domain 1"/>
    <property type="match status" value="1"/>
</dbReference>
<dbReference type="InterPro" id="IPR050177">
    <property type="entry name" value="Lipid_A_modif_metabolic_enz"/>
</dbReference>
<dbReference type="Gene3D" id="3.40.50.720">
    <property type="entry name" value="NAD(P)-binding Rossmann-like Domain"/>
    <property type="match status" value="1"/>
</dbReference>
<keyword evidence="3" id="KW-1185">Reference proteome</keyword>
<evidence type="ECO:0000313" key="3">
    <source>
        <dbReference type="Proteomes" id="UP000016986"/>
    </source>
</evidence>
<dbReference type="eggNOG" id="arCOG01369">
    <property type="taxonomic scope" value="Archaea"/>
</dbReference>
<dbReference type="Pfam" id="PF01370">
    <property type="entry name" value="Epimerase"/>
    <property type="match status" value="1"/>
</dbReference>
<reference evidence="2 3" key="1">
    <citation type="submission" date="2013-09" db="EMBL/GenBank/DDBJ databases">
        <title>Whole genome sequencing of Halarchaeum acidiphilum strain MH1-52-1.</title>
        <authorList>
            <person name="Shimane Y."/>
            <person name="Minegishi H."/>
            <person name="Nishi S."/>
            <person name="Echigo A."/>
            <person name="Shuto A."/>
            <person name="Konishi M."/>
            <person name="Ito T."/>
            <person name="Ohkuma M."/>
            <person name="Ohta Y."/>
            <person name="Nagano Y."/>
            <person name="Tsubouchi T."/>
            <person name="Mori K."/>
            <person name="Usui K."/>
            <person name="Kamekura M."/>
            <person name="Usami R."/>
            <person name="Takaki Y."/>
            <person name="Hatada Y."/>
        </authorList>
    </citation>
    <scope>NUCLEOTIDE SEQUENCE [LARGE SCALE GENOMIC DNA]</scope>
    <source>
        <strain evidence="2 3">JCM 16109</strain>
    </source>
</reference>
<name>U3A793_9EURY</name>
<evidence type="ECO:0000259" key="1">
    <source>
        <dbReference type="Pfam" id="PF01370"/>
    </source>
</evidence>
<evidence type="ECO:0000313" key="2">
    <source>
        <dbReference type="EMBL" id="GAD53549.1"/>
    </source>
</evidence>
<dbReference type="InterPro" id="IPR036291">
    <property type="entry name" value="NAD(P)-bd_dom_sf"/>
</dbReference>
<dbReference type="PRINTS" id="PR01713">
    <property type="entry name" value="NUCEPIMERASE"/>
</dbReference>
<sequence>MGPERTSERTEVFSTAGDVHSDMNDRRVLVTGGAGFIGSNLANHLAADNDVVALDNGYLGTPENLDDEVEFVETDVLSADLPTDVDVVFHLAALSSRQMLEENPREGARVNVEGFVNVVEQARADGCETFVYATTSSIYGSQTDPCPEDMDVEAATGYDASMLGRERYAEYYSNFYEGTTLAGMRFFSVYQGYGGAEEHKGEYANTVSQFTQRIANGEAPVLWGDGSQTRDFTHVSDIVRGLVRAAEERLDGVYNLGTGESYSFNEMVELINDALGTDVEPEYEPVPLDNYVYHTKADISKIREATGWTPEIDFEDGVEMVCEPYESSRSDD</sequence>
<organism evidence="2 3">
    <name type="scientific">Halarchaeum acidiphilum MH1-52-1</name>
    <dbReference type="NCBI Taxonomy" id="1261545"/>
    <lineage>
        <taxon>Archaea</taxon>
        <taxon>Methanobacteriati</taxon>
        <taxon>Methanobacteriota</taxon>
        <taxon>Stenosarchaea group</taxon>
        <taxon>Halobacteria</taxon>
        <taxon>Halobacteriales</taxon>
        <taxon>Halobacteriaceae</taxon>
    </lineage>
</organism>
<comment type="caution">
    <text evidence="2">The sequence shown here is derived from an EMBL/GenBank/DDBJ whole genome shotgun (WGS) entry which is preliminary data.</text>
</comment>